<dbReference type="Proteomes" id="UP000319514">
    <property type="component" value="Unassembled WGS sequence"/>
</dbReference>
<dbReference type="GO" id="GO:0016747">
    <property type="term" value="F:acyltransferase activity, transferring groups other than amino-acyl groups"/>
    <property type="evidence" value="ECO:0007669"/>
    <property type="project" value="InterPro"/>
</dbReference>
<dbReference type="EMBL" id="VFOQ01000002">
    <property type="protein sequence ID" value="TQL56730.1"/>
    <property type="molecule type" value="Genomic_DNA"/>
</dbReference>
<dbReference type="OrthoDB" id="9797456at2"/>
<reference evidence="2 3" key="1">
    <citation type="submission" date="2019-06" db="EMBL/GenBank/DDBJ databases">
        <title>Sequencing the genomes of 1000 actinobacteria strains.</title>
        <authorList>
            <person name="Klenk H.-P."/>
        </authorList>
    </citation>
    <scope>NUCLEOTIDE SEQUENCE [LARGE SCALE GENOMIC DNA]</scope>
    <source>
        <strain evidence="2 3">DSM 18082</strain>
    </source>
</reference>
<dbReference type="InterPro" id="IPR016181">
    <property type="entry name" value="Acyl_CoA_acyltransferase"/>
</dbReference>
<dbReference type="CDD" id="cd04301">
    <property type="entry name" value="NAT_SF"/>
    <property type="match status" value="1"/>
</dbReference>
<dbReference type="RefSeq" id="WP_141790118.1">
    <property type="nucleotide sequence ID" value="NZ_BAAAKX010000008.1"/>
</dbReference>
<dbReference type="SUPFAM" id="SSF55729">
    <property type="entry name" value="Acyl-CoA N-acyltransferases (Nat)"/>
    <property type="match status" value="1"/>
</dbReference>
<proteinExistence type="predicted"/>
<dbReference type="Gene3D" id="3.40.630.30">
    <property type="match status" value="1"/>
</dbReference>
<organism evidence="2 3">
    <name type="scientific">Oryzihumus leptocrescens</name>
    <dbReference type="NCBI Taxonomy" id="297536"/>
    <lineage>
        <taxon>Bacteria</taxon>
        <taxon>Bacillati</taxon>
        <taxon>Actinomycetota</taxon>
        <taxon>Actinomycetes</taxon>
        <taxon>Micrococcales</taxon>
        <taxon>Intrasporangiaceae</taxon>
        <taxon>Oryzihumus</taxon>
    </lineage>
</organism>
<protein>
    <submittedName>
        <fullName evidence="2">Acetyltransferase (GNAT) family protein</fullName>
    </submittedName>
</protein>
<dbReference type="Pfam" id="PF00583">
    <property type="entry name" value="Acetyltransf_1"/>
    <property type="match status" value="1"/>
</dbReference>
<comment type="caution">
    <text evidence="2">The sequence shown here is derived from an EMBL/GenBank/DDBJ whole genome shotgun (WGS) entry which is preliminary data.</text>
</comment>
<accession>A0A542Z945</accession>
<dbReference type="PROSITE" id="PS51186">
    <property type="entry name" value="GNAT"/>
    <property type="match status" value="1"/>
</dbReference>
<dbReference type="InterPro" id="IPR000182">
    <property type="entry name" value="GNAT_dom"/>
</dbReference>
<name>A0A542Z945_9MICO</name>
<evidence type="ECO:0000313" key="2">
    <source>
        <dbReference type="EMBL" id="TQL56730.1"/>
    </source>
</evidence>
<sequence>MEITSLGYRTDLALLRLGGTEVEDHGDHLVVRSPHNPGHWWGNFLLLYGVPPQQQSELWVDRFHARFPEAEHIAIGFDGTTGTVEDLAGFTAAGLSAEAQTVMTATSVHEPPRPNDEATYRQLTSDEDWKASVDLRVACNDQDIDPGYFHHFAEAKAATNRALVEKGHGGWFGAFVDGRLVAQMGLYAASPGLARFQSVETHPDFRGRGLAGTLVHHVSRYGFDELDAHTLVMVADPDYLAIRVYRAVGFTDTERQLQAERPPAR</sequence>
<evidence type="ECO:0000259" key="1">
    <source>
        <dbReference type="PROSITE" id="PS51186"/>
    </source>
</evidence>
<feature type="domain" description="N-acetyltransferase" evidence="1">
    <location>
        <begin position="118"/>
        <end position="265"/>
    </location>
</feature>
<gene>
    <name evidence="2" type="ORF">FB474_3491</name>
</gene>
<evidence type="ECO:0000313" key="3">
    <source>
        <dbReference type="Proteomes" id="UP000319514"/>
    </source>
</evidence>
<keyword evidence="2" id="KW-0808">Transferase</keyword>
<dbReference type="AlphaFoldDB" id="A0A542Z945"/>
<keyword evidence="3" id="KW-1185">Reference proteome</keyword>